<reference evidence="1 2" key="1">
    <citation type="submission" date="2016-10" db="EMBL/GenBank/DDBJ databases">
        <title>The genome sequence of Colletotrichum fioriniae PJ7.</title>
        <authorList>
            <person name="Baroncelli R."/>
        </authorList>
    </citation>
    <scope>NUCLEOTIDE SEQUENCE [LARGE SCALE GENOMIC DNA]</scope>
    <source>
        <strain evidence="1 2">IMI 309622</strain>
    </source>
</reference>
<evidence type="ECO:0000313" key="2">
    <source>
        <dbReference type="Proteomes" id="UP001240678"/>
    </source>
</evidence>
<evidence type="ECO:0000313" key="1">
    <source>
        <dbReference type="EMBL" id="KAK1514524.1"/>
    </source>
</evidence>
<dbReference type="EMBL" id="MOOE01000018">
    <property type="protein sequence ID" value="KAK1514524.1"/>
    <property type="molecule type" value="Genomic_DNA"/>
</dbReference>
<comment type="caution">
    <text evidence="1">The sequence shown here is derived from an EMBL/GenBank/DDBJ whole genome shotgun (WGS) entry which is preliminary data.</text>
</comment>
<keyword evidence="2" id="KW-1185">Reference proteome</keyword>
<sequence length="155" mass="16894">WDVISNGVDISKGLALGLVVCIRLRRTSLRLISTDEARYRVVGNVVQFEFILVFVDGVATGGFGEWDGYTLGVSVLGLGMYLTAIPLTEGRYLAAALALGKKAVASIRLTWKHRMFNSRKAAQDYGSELEAATQSHAFLYPPPFRPGAFDPTLPT</sequence>
<organism evidence="1 2">
    <name type="scientific">Colletotrichum costaricense</name>
    <dbReference type="NCBI Taxonomy" id="1209916"/>
    <lineage>
        <taxon>Eukaryota</taxon>
        <taxon>Fungi</taxon>
        <taxon>Dikarya</taxon>
        <taxon>Ascomycota</taxon>
        <taxon>Pezizomycotina</taxon>
        <taxon>Sordariomycetes</taxon>
        <taxon>Hypocreomycetidae</taxon>
        <taxon>Glomerellales</taxon>
        <taxon>Glomerellaceae</taxon>
        <taxon>Colletotrichum</taxon>
        <taxon>Colletotrichum acutatum species complex</taxon>
    </lineage>
</organism>
<protein>
    <submittedName>
        <fullName evidence="1">Uncharacterized protein</fullName>
    </submittedName>
</protein>
<dbReference type="GeneID" id="85345496"/>
<feature type="non-terminal residue" evidence="1">
    <location>
        <position position="1"/>
    </location>
</feature>
<name>A0AAI9YKR8_9PEZI</name>
<proteinExistence type="predicted"/>
<gene>
    <name evidence="1" type="ORF">CCOS01_13805</name>
</gene>
<accession>A0AAI9YKR8</accession>
<dbReference type="Proteomes" id="UP001240678">
    <property type="component" value="Unassembled WGS sequence"/>
</dbReference>
<dbReference type="RefSeq" id="XP_060307669.1">
    <property type="nucleotide sequence ID" value="XM_060461949.1"/>
</dbReference>
<dbReference type="AlphaFoldDB" id="A0AAI9YKR8"/>